<feature type="region of interest" description="Disordered" evidence="1">
    <location>
        <begin position="40"/>
        <end position="61"/>
    </location>
</feature>
<keyword evidence="2" id="KW-1133">Transmembrane helix</keyword>
<reference evidence="4" key="1">
    <citation type="submission" date="2025-08" db="UniProtKB">
        <authorList>
            <consortium name="RefSeq"/>
        </authorList>
    </citation>
    <scope>IDENTIFICATION</scope>
    <source>
        <tissue evidence="4">Thorax and Abdomen</tissue>
    </source>
</reference>
<gene>
    <name evidence="4" type="primary">LOC124292645</name>
</gene>
<keyword evidence="2" id="KW-0812">Transmembrane</keyword>
<dbReference type="Proteomes" id="UP000829291">
    <property type="component" value="Chromosome 1"/>
</dbReference>
<feature type="compositionally biased region" description="Polar residues" evidence="1">
    <location>
        <begin position="584"/>
        <end position="593"/>
    </location>
</feature>
<keyword evidence="3" id="KW-1185">Reference proteome</keyword>
<evidence type="ECO:0000256" key="1">
    <source>
        <dbReference type="SAM" id="MobiDB-lite"/>
    </source>
</evidence>
<feature type="region of interest" description="Disordered" evidence="1">
    <location>
        <begin position="468"/>
        <end position="494"/>
    </location>
</feature>
<name>A0ABM3FD49_NEOLC</name>
<feature type="transmembrane region" description="Helical" evidence="2">
    <location>
        <begin position="701"/>
        <end position="719"/>
    </location>
</feature>
<protein>
    <submittedName>
        <fullName evidence="4">Uncharacterized protein LOC124292645</fullName>
    </submittedName>
</protein>
<evidence type="ECO:0000313" key="4">
    <source>
        <dbReference type="RefSeq" id="XP_046585944.1"/>
    </source>
</evidence>
<proteinExistence type="predicted"/>
<dbReference type="GeneID" id="124292645"/>
<organism evidence="3 4">
    <name type="scientific">Neodiprion lecontei</name>
    <name type="common">Redheaded pine sawfly</name>
    <dbReference type="NCBI Taxonomy" id="441921"/>
    <lineage>
        <taxon>Eukaryota</taxon>
        <taxon>Metazoa</taxon>
        <taxon>Ecdysozoa</taxon>
        <taxon>Arthropoda</taxon>
        <taxon>Hexapoda</taxon>
        <taxon>Insecta</taxon>
        <taxon>Pterygota</taxon>
        <taxon>Neoptera</taxon>
        <taxon>Endopterygota</taxon>
        <taxon>Hymenoptera</taxon>
        <taxon>Tenthredinoidea</taxon>
        <taxon>Diprionidae</taxon>
        <taxon>Diprioninae</taxon>
        <taxon>Neodiprion</taxon>
    </lineage>
</organism>
<feature type="region of interest" description="Disordered" evidence="1">
    <location>
        <begin position="575"/>
        <end position="594"/>
    </location>
</feature>
<sequence>MPITNKVDLVPGKKNQSTTQCYNVQVPVLSFQNLPVQMSTQPQSKVDIPPHNSSSSSPDSQISTLFKNINIPKLELPNDLTPQFMSLGTSFSKITSNPFSSQTLESHDFQLNTEPTSQSVIGSKKKLDDLKQQQHLQFHKDKQRQLTTESNFPLSFQTNRDRDFEFKSNSEKLMKNIRNEEKCSRPQQNILNFNKDNVIPKHDFHIYCHPEQPLQSHTTDAQQKLCNIQAPQYQLVTTDSEPERYGAFNKQNRNPDNGTECLVKNKTYFQPQQQTTDTDSHVSDKVTQFCKMQKNYCQPAERLNASFLDGIEDHQNKKFESLKQKNVYFEKNKPQVLNQDWKHQTLQLCEQGKVISLRQKRKMKSEQRLMLNKKRIQSSEPHISTNRRRTQTPYLKKASSCLSECTQQLTPDPQSNCMYQTQQRIPVSNHRENVNNMTSDDTENFPSSQHTMQADNINFIDRNEINARVPHPTDLNGIKPEHCIKPYQRPPHKDAKITSSLDLEKQNLSSLQSPRADTDVPTEKPTAIPVKTQQLLNKSYWDYYNKLKLHKMVSGESPQQQYFCQVAMGAPISKKSRAPESIAEESNNTSQVGDQMELSLPEIRTLEQCSVLSTMINKTLDSALQPLSETLQTKQIYLNGNMRSSSDPTAGTQSAILKKLLSGENEDSIISSTLMYTQKHKHDKDFSNKTSKLKSIGEHPIVFFGCMVYAMIIFLPMIYDCFFYEEHDQYEDLSYIEVVFEYIISSVKEACGVFFDMMNKIFLKPDARMQRLSSGRWRQKISKQHLF</sequence>
<dbReference type="RefSeq" id="XP_046585944.1">
    <property type="nucleotide sequence ID" value="XM_046729988.1"/>
</dbReference>
<evidence type="ECO:0000313" key="3">
    <source>
        <dbReference type="Proteomes" id="UP000829291"/>
    </source>
</evidence>
<evidence type="ECO:0000256" key="2">
    <source>
        <dbReference type="SAM" id="Phobius"/>
    </source>
</evidence>
<accession>A0ABM3FD49</accession>
<keyword evidence="2" id="KW-0472">Membrane</keyword>